<dbReference type="Proteomes" id="UP000007059">
    <property type="component" value="Chromosome"/>
</dbReference>
<protein>
    <submittedName>
        <fullName evidence="1">Uncharacterized protein</fullName>
    </submittedName>
</protein>
<accession>D4KCE1</accession>
<gene>
    <name evidence="1" type="ORF">FPR_23310</name>
</gene>
<organism evidence="1 2">
    <name type="scientific">Faecalibacterium prausnitzii SL3/3</name>
    <dbReference type="NCBI Taxonomy" id="657322"/>
    <lineage>
        <taxon>Bacteria</taxon>
        <taxon>Bacillati</taxon>
        <taxon>Bacillota</taxon>
        <taxon>Clostridia</taxon>
        <taxon>Eubacteriales</taxon>
        <taxon>Oscillospiraceae</taxon>
        <taxon>Faecalibacterium</taxon>
    </lineage>
</organism>
<sequence length="44" mass="4942">MAGNGSSMYRPKDISTEFIMENRKKIGIFQISGLLHSLLICEVL</sequence>
<proteinExistence type="predicted"/>
<evidence type="ECO:0000313" key="1">
    <source>
        <dbReference type="EMBL" id="CBL02504.1"/>
    </source>
</evidence>
<dbReference type="KEGG" id="fpa:FPR_23310"/>
<dbReference type="HOGENOM" id="CLU_3216545_0_0_9"/>
<dbReference type="AlphaFoldDB" id="D4KCE1"/>
<evidence type="ECO:0000313" key="2">
    <source>
        <dbReference type="Proteomes" id="UP000007059"/>
    </source>
</evidence>
<dbReference type="EMBL" id="FP929046">
    <property type="protein sequence ID" value="CBL02504.1"/>
    <property type="molecule type" value="Genomic_DNA"/>
</dbReference>
<reference evidence="1 2" key="1">
    <citation type="submission" date="2010-03" db="EMBL/GenBank/DDBJ databases">
        <title>The genome sequence of Faecalibacterium prausnitzii SL3/3.</title>
        <authorList>
            <consortium name="metaHIT consortium -- http://www.metahit.eu/"/>
            <person name="Pajon A."/>
            <person name="Turner K."/>
            <person name="Parkhill J."/>
            <person name="Duncan S."/>
            <person name="Flint H."/>
        </authorList>
    </citation>
    <scope>NUCLEOTIDE SEQUENCE [LARGE SCALE GENOMIC DNA]</scope>
    <source>
        <strain evidence="1 2">SL3/3</strain>
    </source>
</reference>
<reference evidence="1 2" key="2">
    <citation type="submission" date="2010-03" db="EMBL/GenBank/DDBJ databases">
        <authorList>
            <person name="Pajon A."/>
        </authorList>
    </citation>
    <scope>NUCLEOTIDE SEQUENCE [LARGE SCALE GENOMIC DNA]</scope>
    <source>
        <strain evidence="1 2">SL3/3</strain>
    </source>
</reference>
<name>D4KCE1_9FIRM</name>